<dbReference type="VEuPathDB" id="FungiDB:BO78DRAFT_385976"/>
<dbReference type="SUPFAM" id="SSF57959">
    <property type="entry name" value="Leucine zipper domain"/>
    <property type="match status" value="1"/>
</dbReference>
<evidence type="ECO:0000256" key="2">
    <source>
        <dbReference type="ARBA" id="ARBA00023015"/>
    </source>
</evidence>
<evidence type="ECO:0000256" key="7">
    <source>
        <dbReference type="SAM" id="MobiDB-lite"/>
    </source>
</evidence>
<keyword evidence="2" id="KW-0805">Transcription regulation</keyword>
<keyword evidence="10" id="KW-1185">Reference proteome</keyword>
<evidence type="ECO:0000256" key="4">
    <source>
        <dbReference type="ARBA" id="ARBA00023163"/>
    </source>
</evidence>
<dbReference type="GO" id="GO:0005634">
    <property type="term" value="C:nucleus"/>
    <property type="evidence" value="ECO:0007669"/>
    <property type="project" value="UniProtKB-SubCell"/>
</dbReference>
<keyword evidence="4" id="KW-0804">Transcription</keyword>
<evidence type="ECO:0000256" key="5">
    <source>
        <dbReference type="ARBA" id="ARBA00023242"/>
    </source>
</evidence>
<dbReference type="InterPro" id="IPR046347">
    <property type="entry name" value="bZIP_sf"/>
</dbReference>
<dbReference type="EMBL" id="KZ826341">
    <property type="protein sequence ID" value="PYI07550.1"/>
    <property type="molecule type" value="Genomic_DNA"/>
</dbReference>
<evidence type="ECO:0000256" key="1">
    <source>
        <dbReference type="ARBA" id="ARBA00004123"/>
    </source>
</evidence>
<organism evidence="9 10">
    <name type="scientific">Aspergillus sclerotiicarbonarius (strain CBS 121057 / IBT 28362)</name>
    <dbReference type="NCBI Taxonomy" id="1448318"/>
    <lineage>
        <taxon>Eukaryota</taxon>
        <taxon>Fungi</taxon>
        <taxon>Dikarya</taxon>
        <taxon>Ascomycota</taxon>
        <taxon>Pezizomycotina</taxon>
        <taxon>Eurotiomycetes</taxon>
        <taxon>Eurotiomycetidae</taxon>
        <taxon>Eurotiales</taxon>
        <taxon>Aspergillaceae</taxon>
        <taxon>Aspergillus</taxon>
        <taxon>Aspergillus subgen. Circumdati</taxon>
    </lineage>
</organism>
<sequence length="254" mass="27269">MASQDSQDANADLQQQQHQTGISNAHARRQLVLPLDFASFGDSPYVVIVPSGAVGTSMPAQAASIPVTAGGGLSPSLCMASSREGQWQGMLDTIGGIGDLDAHDIMQLHADPALSTPDPMFDSILDLPSPSALPPIGEHDPTTTNSAAYASTGVSDAATRDASPNTPGPTICLQESSGTSEEAESSRLDQQRRRNSQASARFRQRRRERERELAAGLEASRGEVRDLRSRIQELRAENNLLRDILMNDRLRRGD</sequence>
<feature type="region of interest" description="Disordered" evidence="7">
    <location>
        <begin position="119"/>
        <end position="214"/>
    </location>
</feature>
<feature type="region of interest" description="Disordered" evidence="7">
    <location>
        <begin position="1"/>
        <end position="22"/>
    </location>
</feature>
<evidence type="ECO:0000256" key="3">
    <source>
        <dbReference type="ARBA" id="ARBA00023125"/>
    </source>
</evidence>
<dbReference type="Gene3D" id="1.20.5.170">
    <property type="match status" value="1"/>
</dbReference>
<dbReference type="GO" id="GO:0001228">
    <property type="term" value="F:DNA-binding transcription activator activity, RNA polymerase II-specific"/>
    <property type="evidence" value="ECO:0007669"/>
    <property type="project" value="TreeGrafter"/>
</dbReference>
<protein>
    <recommendedName>
        <fullName evidence="8">BZIP domain-containing protein</fullName>
    </recommendedName>
</protein>
<keyword evidence="5" id="KW-0539">Nucleus</keyword>
<dbReference type="PANTHER" id="PTHR13044:SF14">
    <property type="entry name" value="CRYPTOCEPHAL, ISOFORM A"/>
    <property type="match status" value="1"/>
</dbReference>
<dbReference type="PROSITE" id="PS00036">
    <property type="entry name" value="BZIP_BASIC"/>
    <property type="match status" value="1"/>
</dbReference>
<dbReference type="Proteomes" id="UP000248423">
    <property type="component" value="Unassembled WGS sequence"/>
</dbReference>
<dbReference type="PANTHER" id="PTHR13044">
    <property type="entry name" value="ACTIVATING TRANSCRIPTION FACTOR ATF 4/5"/>
    <property type="match status" value="1"/>
</dbReference>
<evidence type="ECO:0000313" key="9">
    <source>
        <dbReference type="EMBL" id="PYI07550.1"/>
    </source>
</evidence>
<dbReference type="InterPro" id="IPR004827">
    <property type="entry name" value="bZIP"/>
</dbReference>
<keyword evidence="6" id="KW-0175">Coiled coil</keyword>
<evidence type="ECO:0000313" key="10">
    <source>
        <dbReference type="Proteomes" id="UP000248423"/>
    </source>
</evidence>
<reference evidence="9 10" key="1">
    <citation type="submission" date="2018-02" db="EMBL/GenBank/DDBJ databases">
        <title>The genomes of Aspergillus section Nigri reveals drivers in fungal speciation.</title>
        <authorList>
            <consortium name="DOE Joint Genome Institute"/>
            <person name="Vesth T.C."/>
            <person name="Nybo J."/>
            <person name="Theobald S."/>
            <person name="Brandl J."/>
            <person name="Frisvad J.C."/>
            <person name="Nielsen K.F."/>
            <person name="Lyhne E.K."/>
            <person name="Kogle M.E."/>
            <person name="Kuo A."/>
            <person name="Riley R."/>
            <person name="Clum A."/>
            <person name="Nolan M."/>
            <person name="Lipzen A."/>
            <person name="Salamov A."/>
            <person name="Henrissat B."/>
            <person name="Wiebenga A."/>
            <person name="De vries R.P."/>
            <person name="Grigoriev I.V."/>
            <person name="Mortensen U.H."/>
            <person name="Andersen M.R."/>
            <person name="Baker S.E."/>
        </authorList>
    </citation>
    <scope>NUCLEOTIDE SEQUENCE [LARGE SCALE GENOMIC DNA]</scope>
    <source>
        <strain evidence="9 10">CBS 121057</strain>
    </source>
</reference>
<comment type="subcellular location">
    <subcellularLocation>
        <location evidence="1">Nucleus</location>
    </subcellularLocation>
</comment>
<feature type="domain" description="BZIP" evidence="8">
    <location>
        <begin position="185"/>
        <end position="248"/>
    </location>
</feature>
<evidence type="ECO:0000259" key="8">
    <source>
        <dbReference type="PROSITE" id="PS50217"/>
    </source>
</evidence>
<gene>
    <name evidence="9" type="ORF">BO78DRAFT_385976</name>
</gene>
<dbReference type="PROSITE" id="PS50217">
    <property type="entry name" value="BZIP"/>
    <property type="match status" value="1"/>
</dbReference>
<feature type="coiled-coil region" evidence="6">
    <location>
        <begin position="217"/>
        <end position="244"/>
    </location>
</feature>
<name>A0A319EDH1_ASPSB</name>
<dbReference type="AlphaFoldDB" id="A0A319EDH1"/>
<feature type="compositionally biased region" description="Polar residues" evidence="7">
    <location>
        <begin position="142"/>
        <end position="154"/>
    </location>
</feature>
<dbReference type="GO" id="GO:0000977">
    <property type="term" value="F:RNA polymerase II transcription regulatory region sequence-specific DNA binding"/>
    <property type="evidence" value="ECO:0007669"/>
    <property type="project" value="TreeGrafter"/>
</dbReference>
<accession>A0A319EDH1</accession>
<evidence type="ECO:0000256" key="6">
    <source>
        <dbReference type="SAM" id="Coils"/>
    </source>
</evidence>
<keyword evidence="3" id="KW-0238">DNA-binding</keyword>
<proteinExistence type="predicted"/>